<proteinExistence type="predicted"/>
<sequence length="139" mass="15586">MFVKKLYVPVGREGSFQIITTVVFCISTAFFILLLGMFINDRMKKYSIYDGFYFPQPSTSLAPPSSQNLCSSSVTSESVKTSGNETGSLFETMSPQNLWHSMSDEELLWRASMVPHNVKSPFNCTPKVAFMFLTRGSLP</sequence>
<keyword evidence="1" id="KW-1133">Transmembrane helix</keyword>
<dbReference type="AlphaFoldDB" id="A0AAV1CNM1"/>
<dbReference type="EMBL" id="OX459119">
    <property type="protein sequence ID" value="CAI9096152.1"/>
    <property type="molecule type" value="Genomic_DNA"/>
</dbReference>
<organism evidence="2 3">
    <name type="scientific">Oldenlandia corymbosa var. corymbosa</name>
    <dbReference type="NCBI Taxonomy" id="529605"/>
    <lineage>
        <taxon>Eukaryota</taxon>
        <taxon>Viridiplantae</taxon>
        <taxon>Streptophyta</taxon>
        <taxon>Embryophyta</taxon>
        <taxon>Tracheophyta</taxon>
        <taxon>Spermatophyta</taxon>
        <taxon>Magnoliopsida</taxon>
        <taxon>eudicotyledons</taxon>
        <taxon>Gunneridae</taxon>
        <taxon>Pentapetalae</taxon>
        <taxon>asterids</taxon>
        <taxon>lamiids</taxon>
        <taxon>Gentianales</taxon>
        <taxon>Rubiaceae</taxon>
        <taxon>Rubioideae</taxon>
        <taxon>Spermacoceae</taxon>
        <taxon>Hedyotis-Oldenlandia complex</taxon>
        <taxon>Oldenlandia</taxon>
    </lineage>
</organism>
<keyword evidence="3" id="KW-1185">Reference proteome</keyword>
<reference evidence="2" key="1">
    <citation type="submission" date="2023-03" db="EMBL/GenBank/DDBJ databases">
        <authorList>
            <person name="Julca I."/>
        </authorList>
    </citation>
    <scope>NUCLEOTIDE SEQUENCE</scope>
</reference>
<dbReference type="Proteomes" id="UP001161247">
    <property type="component" value="Chromosome 2"/>
</dbReference>
<keyword evidence="1" id="KW-0472">Membrane</keyword>
<feature type="transmembrane region" description="Helical" evidence="1">
    <location>
        <begin position="16"/>
        <end position="39"/>
    </location>
</feature>
<name>A0AAV1CNM1_OLDCO</name>
<evidence type="ECO:0000256" key="1">
    <source>
        <dbReference type="SAM" id="Phobius"/>
    </source>
</evidence>
<protein>
    <submittedName>
        <fullName evidence="2">OLC1v1032235C1</fullName>
    </submittedName>
</protein>
<keyword evidence="1" id="KW-0812">Transmembrane</keyword>
<gene>
    <name evidence="2" type="ORF">OLC1_LOCUS6975</name>
</gene>
<evidence type="ECO:0000313" key="3">
    <source>
        <dbReference type="Proteomes" id="UP001161247"/>
    </source>
</evidence>
<accession>A0AAV1CNM1</accession>
<evidence type="ECO:0000313" key="2">
    <source>
        <dbReference type="EMBL" id="CAI9096152.1"/>
    </source>
</evidence>